<evidence type="ECO:0000313" key="3">
    <source>
        <dbReference type="Proteomes" id="UP000078396"/>
    </source>
</evidence>
<gene>
    <name evidence="2" type="ORF">A4X20_00345</name>
</gene>
<dbReference type="EMBL" id="LWCS01000001">
    <property type="protein sequence ID" value="OAN42204.1"/>
    <property type="molecule type" value="Genomic_DNA"/>
</dbReference>
<evidence type="ECO:0000259" key="1">
    <source>
        <dbReference type="Pfam" id="PF26571"/>
    </source>
</evidence>
<reference evidence="2 3" key="1">
    <citation type="submission" date="2016-04" db="EMBL/GenBank/DDBJ databases">
        <title>Draft Genome Sequences of Staphylococcus capitis Strain H36, S. capitis Strain H65, S. cohnii Strain H62, S. hominis Strain H69, Mycobacterium iranicum Strain H39, Plantibacter sp. Strain H53, Pseudomonas oryzihabitans Strain H72, and Microbacterium sp. Strain H83, isolated from residential settings.</title>
        <authorList>
            <person name="Lymperopoulou D."/>
            <person name="Adams R.I."/>
            <person name="Lindow S."/>
            <person name="Coil D.A."/>
            <person name="Jospin G."/>
            <person name="Eisen J.A."/>
        </authorList>
    </citation>
    <scope>NUCLEOTIDE SEQUENCE [LARGE SCALE GENOMIC DNA]</scope>
    <source>
        <strain evidence="2 3">H39</strain>
    </source>
</reference>
<dbReference type="eggNOG" id="COG0741">
    <property type="taxonomic scope" value="Bacteria"/>
</dbReference>
<accession>A0A178M497</accession>
<dbReference type="STRING" id="912594.AWC12_14455"/>
<dbReference type="Pfam" id="PF26571">
    <property type="entry name" value="VldE"/>
    <property type="match status" value="1"/>
</dbReference>
<proteinExistence type="predicted"/>
<name>A0A178M497_MYCIR</name>
<organism evidence="2 3">
    <name type="scientific">Mycolicibacterium iranicum</name>
    <name type="common">Mycobacterium iranicum</name>
    <dbReference type="NCBI Taxonomy" id="912594"/>
    <lineage>
        <taxon>Bacteria</taxon>
        <taxon>Bacillati</taxon>
        <taxon>Actinomycetota</taxon>
        <taxon>Actinomycetes</taxon>
        <taxon>Mycobacteriales</taxon>
        <taxon>Mycobacteriaceae</taxon>
        <taxon>Mycolicibacterium</taxon>
    </lineage>
</organism>
<comment type="caution">
    <text evidence="2">The sequence shown here is derived from an EMBL/GenBank/DDBJ whole genome shotgun (WGS) entry which is preliminary data.</text>
</comment>
<evidence type="ECO:0000313" key="2">
    <source>
        <dbReference type="EMBL" id="OAN42204.1"/>
    </source>
</evidence>
<dbReference type="OrthoDB" id="2989771at2"/>
<feature type="domain" description="ARB-07466-like C-terminal" evidence="1">
    <location>
        <begin position="113"/>
        <end position="203"/>
    </location>
</feature>
<dbReference type="InterPro" id="IPR058593">
    <property type="entry name" value="ARB_07466-like_C"/>
</dbReference>
<dbReference type="AlphaFoldDB" id="A0A178M497"/>
<sequence length="229" mass="23938">MLLCVGRHSLPKKRRSPVYALTALAPAAVLLLAQSDTTPAAEVAEAAPVSAPPPVLPEAAAPWNVEVVAAGAPAPGPPLIVDGGPNAESASLASASRWRVVSRALPAGVAPERGLQVRTILTARSISEVFPEINNIGGVRQDALRWHPEGLALDVMIPNPGSESGIALGNQIVAYVLENAKRFGIQDAIWRGVYYTPGGARSGGYGHYDHVHITTTGGGYPDGDEVYYR</sequence>
<dbReference type="Proteomes" id="UP000078396">
    <property type="component" value="Unassembled WGS sequence"/>
</dbReference>
<protein>
    <recommendedName>
        <fullName evidence="1">ARB-07466-like C-terminal domain-containing protein</fullName>
    </recommendedName>
</protein>